<feature type="compositionally biased region" description="Low complexity" evidence="1">
    <location>
        <begin position="114"/>
        <end position="125"/>
    </location>
</feature>
<dbReference type="EMBL" id="OE179295">
    <property type="protein sequence ID" value="CAD7568349.1"/>
    <property type="molecule type" value="Genomic_DNA"/>
</dbReference>
<feature type="region of interest" description="Disordered" evidence="1">
    <location>
        <begin position="104"/>
        <end position="150"/>
    </location>
</feature>
<reference evidence="2" key="1">
    <citation type="submission" date="2020-11" db="EMBL/GenBank/DDBJ databases">
        <authorList>
            <person name="Tran Van P."/>
        </authorList>
    </citation>
    <scope>NUCLEOTIDE SEQUENCE</scope>
</reference>
<dbReference type="AlphaFoldDB" id="A0A7R9IWX1"/>
<evidence type="ECO:0000256" key="1">
    <source>
        <dbReference type="SAM" id="MobiDB-lite"/>
    </source>
</evidence>
<protein>
    <submittedName>
        <fullName evidence="2">(California timema) hypothetical protein</fullName>
    </submittedName>
</protein>
<evidence type="ECO:0000313" key="2">
    <source>
        <dbReference type="EMBL" id="CAD7568349.1"/>
    </source>
</evidence>
<proteinExistence type="predicted"/>
<accession>A0A7R9IWX1</accession>
<name>A0A7R9IWX1_TIMCA</name>
<sequence length="211" mass="23881">MRTVKVDLPIHGSLAQHESSTLANYVTEVGTALQIMIKMSIVASSQGESIFAMNSRHVLYVRNEDTCLDYLHKEQKKLSRDQYIKFKEVILASCVVAGTLAQRQSQQNSEDNQQRGSRQQQGPRQQESRQLDSQQPQQRQNSGKEEQYLSSTPIPFIPIIRFDKEQGEDGSYKTSNNVPGSIPGASRFFSKEMDLEQGQFCPVKTNKELPK</sequence>
<feature type="compositionally biased region" description="Low complexity" evidence="1">
    <location>
        <begin position="131"/>
        <end position="141"/>
    </location>
</feature>
<gene>
    <name evidence="2" type="ORF">TCMB3V08_LOCUS1118</name>
</gene>
<organism evidence="2">
    <name type="scientific">Timema californicum</name>
    <name type="common">California timema</name>
    <name type="synonym">Walking stick</name>
    <dbReference type="NCBI Taxonomy" id="61474"/>
    <lineage>
        <taxon>Eukaryota</taxon>
        <taxon>Metazoa</taxon>
        <taxon>Ecdysozoa</taxon>
        <taxon>Arthropoda</taxon>
        <taxon>Hexapoda</taxon>
        <taxon>Insecta</taxon>
        <taxon>Pterygota</taxon>
        <taxon>Neoptera</taxon>
        <taxon>Polyneoptera</taxon>
        <taxon>Phasmatodea</taxon>
        <taxon>Timematodea</taxon>
        <taxon>Timematoidea</taxon>
        <taxon>Timematidae</taxon>
        <taxon>Timema</taxon>
    </lineage>
</organism>